<dbReference type="FunFam" id="3.30.160.60:FF:000100">
    <property type="entry name" value="Zinc finger 45-like"/>
    <property type="match status" value="1"/>
</dbReference>
<dbReference type="GO" id="GO:0000978">
    <property type="term" value="F:RNA polymerase II cis-regulatory region sequence-specific DNA binding"/>
    <property type="evidence" value="ECO:0007669"/>
    <property type="project" value="TreeGrafter"/>
</dbReference>
<evidence type="ECO:0000313" key="10">
    <source>
        <dbReference type="Ensembl" id="ENSAPLP00000027636.1"/>
    </source>
</evidence>
<dbReference type="GO" id="GO:0008270">
    <property type="term" value="F:zinc ion binding"/>
    <property type="evidence" value="ECO:0007669"/>
    <property type="project" value="UniProtKB-KW"/>
</dbReference>
<evidence type="ECO:0000256" key="4">
    <source>
        <dbReference type="ARBA" id="ARBA00022771"/>
    </source>
</evidence>
<feature type="region of interest" description="Disordered" evidence="8">
    <location>
        <begin position="1"/>
        <end position="63"/>
    </location>
</feature>
<keyword evidence="5" id="KW-0862">Zinc</keyword>
<evidence type="ECO:0000313" key="11">
    <source>
        <dbReference type="Proteomes" id="UP000016666"/>
    </source>
</evidence>
<dbReference type="InterPro" id="IPR036236">
    <property type="entry name" value="Znf_C2H2_sf"/>
</dbReference>
<dbReference type="PANTHER" id="PTHR23226:SF416">
    <property type="entry name" value="FI01424P"/>
    <property type="match status" value="1"/>
</dbReference>
<evidence type="ECO:0000256" key="7">
    <source>
        <dbReference type="PROSITE-ProRule" id="PRU00042"/>
    </source>
</evidence>
<evidence type="ECO:0000256" key="8">
    <source>
        <dbReference type="SAM" id="MobiDB-lite"/>
    </source>
</evidence>
<reference evidence="10" key="3">
    <citation type="submission" date="2025-09" db="UniProtKB">
        <authorList>
            <consortium name="Ensembl"/>
        </authorList>
    </citation>
    <scope>IDENTIFICATION</scope>
</reference>
<evidence type="ECO:0000259" key="9">
    <source>
        <dbReference type="PROSITE" id="PS50157"/>
    </source>
</evidence>
<reference evidence="10" key="2">
    <citation type="submission" date="2025-08" db="UniProtKB">
        <authorList>
            <consortium name="Ensembl"/>
        </authorList>
    </citation>
    <scope>IDENTIFICATION</scope>
</reference>
<dbReference type="SUPFAM" id="SSF57667">
    <property type="entry name" value="beta-beta-alpha zinc fingers"/>
    <property type="match status" value="1"/>
</dbReference>
<keyword evidence="4 7" id="KW-0863">Zinc-finger</keyword>
<comment type="subcellular location">
    <subcellularLocation>
        <location evidence="1">Nucleus</location>
    </subcellularLocation>
</comment>
<organism evidence="10 11">
    <name type="scientific">Anas platyrhynchos platyrhynchos</name>
    <name type="common">Northern mallard</name>
    <dbReference type="NCBI Taxonomy" id="8840"/>
    <lineage>
        <taxon>Eukaryota</taxon>
        <taxon>Metazoa</taxon>
        <taxon>Chordata</taxon>
        <taxon>Craniata</taxon>
        <taxon>Vertebrata</taxon>
        <taxon>Euteleostomi</taxon>
        <taxon>Archelosauria</taxon>
        <taxon>Archosauria</taxon>
        <taxon>Dinosauria</taxon>
        <taxon>Saurischia</taxon>
        <taxon>Theropoda</taxon>
        <taxon>Coelurosauria</taxon>
        <taxon>Aves</taxon>
        <taxon>Neognathae</taxon>
        <taxon>Galloanserae</taxon>
        <taxon>Anseriformes</taxon>
        <taxon>Anatidae</taxon>
        <taxon>Anatinae</taxon>
        <taxon>Anas</taxon>
    </lineage>
</organism>
<reference evidence="11" key="1">
    <citation type="submission" date="2017-10" db="EMBL/GenBank/DDBJ databases">
        <title>A new Pekin duck reference genome.</title>
        <authorList>
            <person name="Hou Z.-C."/>
            <person name="Zhou Z.-K."/>
            <person name="Zhu F."/>
            <person name="Hou S.-S."/>
        </authorList>
    </citation>
    <scope>NUCLEOTIDE SEQUENCE [LARGE SCALE GENOMIC DNA]</scope>
</reference>
<keyword evidence="6" id="KW-0539">Nucleus</keyword>
<accession>A0A493TP30</accession>
<feature type="compositionally biased region" description="Polar residues" evidence="8">
    <location>
        <begin position="1"/>
        <end position="17"/>
    </location>
</feature>
<evidence type="ECO:0000256" key="5">
    <source>
        <dbReference type="ARBA" id="ARBA00022833"/>
    </source>
</evidence>
<evidence type="ECO:0000256" key="2">
    <source>
        <dbReference type="ARBA" id="ARBA00022723"/>
    </source>
</evidence>
<evidence type="ECO:0000256" key="1">
    <source>
        <dbReference type="ARBA" id="ARBA00004123"/>
    </source>
</evidence>
<dbReference type="InterPro" id="IPR013087">
    <property type="entry name" value="Znf_C2H2_type"/>
</dbReference>
<dbReference type="GO" id="GO:0000981">
    <property type="term" value="F:DNA-binding transcription factor activity, RNA polymerase II-specific"/>
    <property type="evidence" value="ECO:0007669"/>
    <property type="project" value="TreeGrafter"/>
</dbReference>
<dbReference type="FunFam" id="3.30.160.60:FF:000052">
    <property type="entry name" value="zinc finger protein 546 isoform X1"/>
    <property type="match status" value="1"/>
</dbReference>
<dbReference type="AlphaFoldDB" id="A0A493TP30"/>
<evidence type="ECO:0000256" key="6">
    <source>
        <dbReference type="ARBA" id="ARBA00023242"/>
    </source>
</evidence>
<protein>
    <recommendedName>
        <fullName evidence="9">C2H2-type domain-containing protein</fullName>
    </recommendedName>
</protein>
<proteinExistence type="predicted"/>
<name>A0A493TP30_ANAPP</name>
<evidence type="ECO:0000256" key="3">
    <source>
        <dbReference type="ARBA" id="ARBA00022737"/>
    </source>
</evidence>
<dbReference type="PROSITE" id="PS50157">
    <property type="entry name" value="ZINC_FINGER_C2H2_2"/>
    <property type="match status" value="1"/>
</dbReference>
<dbReference type="Proteomes" id="UP000016666">
    <property type="component" value="Unassembled WGS sequence"/>
</dbReference>
<dbReference type="Gene3D" id="3.30.160.60">
    <property type="entry name" value="Classic Zinc Finger"/>
    <property type="match status" value="2"/>
</dbReference>
<keyword evidence="3" id="KW-0677">Repeat</keyword>
<dbReference type="Ensembl" id="ENSAPLT00000026359.1">
    <property type="protein sequence ID" value="ENSAPLP00000027636.1"/>
    <property type="gene ID" value="ENSAPLG00000016935.1"/>
</dbReference>
<dbReference type="PANTHER" id="PTHR23226">
    <property type="entry name" value="ZINC FINGER AND SCAN DOMAIN-CONTAINING"/>
    <property type="match status" value="1"/>
</dbReference>
<keyword evidence="11" id="KW-1185">Reference proteome</keyword>
<dbReference type="Pfam" id="PF00096">
    <property type="entry name" value="zf-C2H2"/>
    <property type="match status" value="1"/>
</dbReference>
<keyword evidence="2" id="KW-0479">Metal-binding</keyword>
<feature type="domain" description="C2H2-type" evidence="9">
    <location>
        <begin position="73"/>
        <end position="100"/>
    </location>
</feature>
<dbReference type="GO" id="GO:0005634">
    <property type="term" value="C:nucleus"/>
    <property type="evidence" value="ECO:0007669"/>
    <property type="project" value="UniProtKB-SubCell"/>
</dbReference>
<sequence length="121" mass="13032">METPNGSELCSGQSKGNLAQKEPSGEARLEPCGHQSMRTGGSPKGCQRDPTVGRSYNIREARRPGGTACGTSYGCPDCGKTFSRRSFLVPHQRIHIREKPFTCHECGKGFRVTPAEIHGGA</sequence>
<dbReference type="PROSITE" id="PS00028">
    <property type="entry name" value="ZINC_FINGER_C2H2_1"/>
    <property type="match status" value="1"/>
</dbReference>